<feature type="non-terminal residue" evidence="3">
    <location>
        <position position="162"/>
    </location>
</feature>
<dbReference type="PANTHER" id="PTHR46961:SF16">
    <property type="entry name" value="DYNEIN AXONEMAL HEAVY CHAIN 17-RELATED"/>
    <property type="match status" value="1"/>
</dbReference>
<protein>
    <recommendedName>
        <fullName evidence="2">Dynein heavy chain AAA module D4 domain-containing protein</fullName>
    </recommendedName>
</protein>
<comment type="caution">
    <text evidence="3">The sequence shown here is derived from an EMBL/GenBank/DDBJ whole genome shotgun (WGS) entry which is preliminary data.</text>
</comment>
<feature type="domain" description="Dynein heavy chain AAA module D4" evidence="2">
    <location>
        <begin position="18"/>
        <end position="162"/>
    </location>
</feature>
<dbReference type="InterPro" id="IPR026983">
    <property type="entry name" value="DHC"/>
</dbReference>
<gene>
    <name evidence="3" type="ORF">ATANTOWER_015326</name>
</gene>
<dbReference type="InterPro" id="IPR027417">
    <property type="entry name" value="P-loop_NTPase"/>
</dbReference>
<dbReference type="SUPFAM" id="SSF52540">
    <property type="entry name" value="P-loop containing nucleoside triphosphate hydrolases"/>
    <property type="match status" value="1"/>
</dbReference>
<name>A0ABU7BRF8_9TELE</name>
<dbReference type="InterPro" id="IPR024317">
    <property type="entry name" value="Dynein_heavy_chain_D4_dom"/>
</dbReference>
<proteinExistence type="inferred from homology"/>
<evidence type="ECO:0000256" key="1">
    <source>
        <dbReference type="ARBA" id="ARBA00008887"/>
    </source>
</evidence>
<accession>A0ABU7BRF8</accession>
<keyword evidence="4" id="KW-1185">Reference proteome</keyword>
<feature type="non-terminal residue" evidence="3">
    <location>
        <position position="1"/>
    </location>
</feature>
<evidence type="ECO:0000259" key="2">
    <source>
        <dbReference type="Pfam" id="PF12780"/>
    </source>
</evidence>
<dbReference type="Pfam" id="PF12780">
    <property type="entry name" value="AAA_8"/>
    <property type="match status" value="1"/>
</dbReference>
<evidence type="ECO:0000313" key="3">
    <source>
        <dbReference type="EMBL" id="MED6252680.1"/>
    </source>
</evidence>
<reference evidence="3 4" key="1">
    <citation type="submission" date="2021-07" db="EMBL/GenBank/DDBJ databases">
        <authorList>
            <person name="Palmer J.M."/>
        </authorList>
    </citation>
    <scope>NUCLEOTIDE SEQUENCE [LARGE SCALE GENOMIC DNA]</scope>
    <source>
        <strain evidence="3 4">AT_MEX2019</strain>
        <tissue evidence="3">Muscle</tissue>
    </source>
</reference>
<organism evidence="3 4">
    <name type="scientific">Ataeniobius toweri</name>
    <dbReference type="NCBI Taxonomy" id="208326"/>
    <lineage>
        <taxon>Eukaryota</taxon>
        <taxon>Metazoa</taxon>
        <taxon>Chordata</taxon>
        <taxon>Craniata</taxon>
        <taxon>Vertebrata</taxon>
        <taxon>Euteleostomi</taxon>
        <taxon>Actinopterygii</taxon>
        <taxon>Neopterygii</taxon>
        <taxon>Teleostei</taxon>
        <taxon>Neoteleostei</taxon>
        <taxon>Acanthomorphata</taxon>
        <taxon>Ovalentaria</taxon>
        <taxon>Atherinomorphae</taxon>
        <taxon>Cyprinodontiformes</taxon>
        <taxon>Goodeidae</taxon>
        <taxon>Ataeniobius</taxon>
    </lineage>
</organism>
<dbReference type="Gene3D" id="3.40.50.300">
    <property type="entry name" value="P-loop containing nucleotide triphosphate hydrolases"/>
    <property type="match status" value="1"/>
</dbReference>
<comment type="similarity">
    <text evidence="1">Belongs to the dynein heavy chain family.</text>
</comment>
<evidence type="ECO:0000313" key="4">
    <source>
        <dbReference type="Proteomes" id="UP001345963"/>
    </source>
</evidence>
<dbReference type="Proteomes" id="UP001345963">
    <property type="component" value="Unassembled WGS sequence"/>
</dbReference>
<dbReference type="PANTHER" id="PTHR46961">
    <property type="entry name" value="DYNEIN HEAVY CHAIN 1, AXONEMAL-LIKE PROTEIN"/>
    <property type="match status" value="1"/>
</dbReference>
<sequence>CSLPPLIPPSPKCLLSTCSCRINRILESPRGNVLLVGVGGSGKQSLTRLAAFISNLEVFQITLRKSYSLTDLKTDLASLYIKAGVKNVGTVFLMTDGQVADEKFLVLVNDLLASGEIPDLFPDDEVENIIGSVRPEVHSSGLMDTRENCWRFFIDRVRRQLK</sequence>
<dbReference type="EMBL" id="JAHUTI010062187">
    <property type="protein sequence ID" value="MED6252680.1"/>
    <property type="molecule type" value="Genomic_DNA"/>
</dbReference>